<accession>A0A1M5PRW6</accession>
<proteinExistence type="inferred from homology"/>
<keyword evidence="5" id="KW-0547">Nucleotide-binding</keyword>
<keyword evidence="8" id="KW-0132">Cell division</keyword>
<sequence length="249" mass="28516">MIEIYFESNRYLITFTIQINFIMSQTVLSLKEVTIYQEGRKILSHINLDVQHGEFIYIIGKTGSGKSSFLKTLYADLPLTEGEAHIVDFDLATLKEKDIPYLRRKIGIVFQDFKLLPDRSIKDNMLFVFKATGWVEKEAMEYKIDEVLDKVGMKDFLNKMPHQLSGGEQQRVAIARALLNDPEFILADEPTGNLDPQTSSEVLEVLKTINANGKTIIMATHDYALLMKFPSKTLKCEDERIFEVVQRSV</sequence>
<dbReference type="InterPro" id="IPR015854">
    <property type="entry name" value="ABC_transpr_LolD-like"/>
</dbReference>
<dbReference type="PANTHER" id="PTHR24220:SF470">
    <property type="entry name" value="CELL DIVISION ATP-BINDING PROTEIN FTSE"/>
    <property type="match status" value="1"/>
</dbReference>
<dbReference type="CDD" id="cd03255">
    <property type="entry name" value="ABC_MJ0796_LolCDE_FtsE"/>
    <property type="match status" value="1"/>
</dbReference>
<dbReference type="InterPro" id="IPR003593">
    <property type="entry name" value="AAA+_ATPase"/>
</dbReference>
<protein>
    <recommendedName>
        <fullName evidence="3">Cell division ATP-binding protein FtsE</fullName>
    </recommendedName>
</protein>
<dbReference type="SUPFAM" id="SSF52540">
    <property type="entry name" value="P-loop containing nucleoside triphosphate hydrolases"/>
    <property type="match status" value="1"/>
</dbReference>
<dbReference type="PANTHER" id="PTHR24220">
    <property type="entry name" value="IMPORT ATP-BINDING PROTEIN"/>
    <property type="match status" value="1"/>
</dbReference>
<dbReference type="InterPro" id="IPR003439">
    <property type="entry name" value="ABC_transporter-like_ATP-bd"/>
</dbReference>
<dbReference type="FunFam" id="3.40.50.300:FF:000056">
    <property type="entry name" value="Cell division ATP-binding protein FtsE"/>
    <property type="match status" value="1"/>
</dbReference>
<evidence type="ECO:0000256" key="1">
    <source>
        <dbReference type="ARBA" id="ARBA00002579"/>
    </source>
</evidence>
<keyword evidence="4" id="KW-0813">Transport</keyword>
<comment type="function">
    <text evidence="1">Part of the ABC transporter FtsEX involved in cellular division. Important for assembly or stability of the septal ring.</text>
</comment>
<dbReference type="Proteomes" id="UP000184112">
    <property type="component" value="Unassembled WGS sequence"/>
</dbReference>
<dbReference type="EMBL" id="FQWH01000006">
    <property type="protein sequence ID" value="SHH04269.1"/>
    <property type="molecule type" value="Genomic_DNA"/>
</dbReference>
<dbReference type="AlphaFoldDB" id="A0A1M5PRW6"/>
<dbReference type="PROSITE" id="PS00211">
    <property type="entry name" value="ABC_TRANSPORTER_1"/>
    <property type="match status" value="1"/>
</dbReference>
<evidence type="ECO:0000256" key="5">
    <source>
        <dbReference type="ARBA" id="ARBA00022741"/>
    </source>
</evidence>
<evidence type="ECO:0000313" key="8">
    <source>
        <dbReference type="EMBL" id="SHH04269.1"/>
    </source>
</evidence>
<evidence type="ECO:0000256" key="6">
    <source>
        <dbReference type="ARBA" id="ARBA00022840"/>
    </source>
</evidence>
<evidence type="ECO:0000256" key="3">
    <source>
        <dbReference type="ARBA" id="ARBA00020019"/>
    </source>
</evidence>
<evidence type="ECO:0000256" key="4">
    <source>
        <dbReference type="ARBA" id="ARBA00022448"/>
    </source>
</evidence>
<dbReference type="InterPro" id="IPR017871">
    <property type="entry name" value="ABC_transporter-like_CS"/>
</dbReference>
<organism evidence="8 9">
    <name type="scientific">Flavobacterium johnsoniae</name>
    <name type="common">Cytophaga johnsonae</name>
    <dbReference type="NCBI Taxonomy" id="986"/>
    <lineage>
        <taxon>Bacteria</taxon>
        <taxon>Pseudomonadati</taxon>
        <taxon>Bacteroidota</taxon>
        <taxon>Flavobacteriia</taxon>
        <taxon>Flavobacteriales</taxon>
        <taxon>Flavobacteriaceae</taxon>
        <taxon>Flavobacterium</taxon>
    </lineage>
</organism>
<dbReference type="GO" id="GO:0016887">
    <property type="term" value="F:ATP hydrolysis activity"/>
    <property type="evidence" value="ECO:0007669"/>
    <property type="project" value="InterPro"/>
</dbReference>
<evidence type="ECO:0000313" key="9">
    <source>
        <dbReference type="Proteomes" id="UP000184112"/>
    </source>
</evidence>
<dbReference type="GO" id="GO:0005524">
    <property type="term" value="F:ATP binding"/>
    <property type="evidence" value="ECO:0007669"/>
    <property type="project" value="UniProtKB-KW"/>
</dbReference>
<keyword evidence="8" id="KW-0131">Cell cycle</keyword>
<dbReference type="InterPro" id="IPR027417">
    <property type="entry name" value="P-loop_NTPase"/>
</dbReference>
<dbReference type="Pfam" id="PF00005">
    <property type="entry name" value="ABC_tran"/>
    <property type="match status" value="1"/>
</dbReference>
<dbReference type="GO" id="GO:0005886">
    <property type="term" value="C:plasma membrane"/>
    <property type="evidence" value="ECO:0007669"/>
    <property type="project" value="UniProtKB-ARBA"/>
</dbReference>
<evidence type="ECO:0000256" key="2">
    <source>
        <dbReference type="ARBA" id="ARBA00005417"/>
    </source>
</evidence>
<dbReference type="SMART" id="SM00382">
    <property type="entry name" value="AAA"/>
    <property type="match status" value="1"/>
</dbReference>
<dbReference type="Gene3D" id="3.40.50.300">
    <property type="entry name" value="P-loop containing nucleotide triphosphate hydrolases"/>
    <property type="match status" value="1"/>
</dbReference>
<name>A0A1M5PRW6_FLAJO</name>
<dbReference type="PROSITE" id="PS50893">
    <property type="entry name" value="ABC_TRANSPORTER_2"/>
    <property type="match status" value="1"/>
</dbReference>
<gene>
    <name evidence="8" type="ORF">SAMN05444388_10616</name>
</gene>
<comment type="similarity">
    <text evidence="2">Belongs to the ABC transporter superfamily.</text>
</comment>
<dbReference type="InterPro" id="IPR017911">
    <property type="entry name" value="MacB-like_ATP-bd"/>
</dbReference>
<feature type="domain" description="ABC transporter" evidence="7">
    <location>
        <begin position="28"/>
        <end position="249"/>
    </location>
</feature>
<keyword evidence="6 8" id="KW-0067">ATP-binding</keyword>
<dbReference type="GO" id="GO:0022857">
    <property type="term" value="F:transmembrane transporter activity"/>
    <property type="evidence" value="ECO:0007669"/>
    <property type="project" value="TreeGrafter"/>
</dbReference>
<evidence type="ECO:0000259" key="7">
    <source>
        <dbReference type="PROSITE" id="PS50893"/>
    </source>
</evidence>
<dbReference type="GO" id="GO:0051301">
    <property type="term" value="P:cell division"/>
    <property type="evidence" value="ECO:0007669"/>
    <property type="project" value="UniProtKB-KW"/>
</dbReference>
<reference evidence="8 9" key="1">
    <citation type="submission" date="2016-11" db="EMBL/GenBank/DDBJ databases">
        <authorList>
            <person name="Jaros S."/>
            <person name="Januszkiewicz K."/>
            <person name="Wedrychowicz H."/>
        </authorList>
    </citation>
    <scope>NUCLEOTIDE SEQUENCE [LARGE SCALE GENOMIC DNA]</scope>
    <source>
        <strain evidence="8 9">DSM 6792</strain>
    </source>
</reference>